<evidence type="ECO:0000256" key="8">
    <source>
        <dbReference type="RuleBase" id="RU000461"/>
    </source>
</evidence>
<comment type="caution">
    <text evidence="9">The sequence shown here is derived from an EMBL/GenBank/DDBJ whole genome shotgun (WGS) entry which is preliminary data.</text>
</comment>
<evidence type="ECO:0000313" key="10">
    <source>
        <dbReference type="Proteomes" id="UP000655751"/>
    </source>
</evidence>
<proteinExistence type="inferred from homology"/>
<evidence type="ECO:0000256" key="4">
    <source>
        <dbReference type="ARBA" id="ARBA00022723"/>
    </source>
</evidence>
<gene>
    <name evidence="9" type="ORF">IT779_09575</name>
</gene>
<dbReference type="Gene3D" id="1.10.630.10">
    <property type="entry name" value="Cytochrome P450"/>
    <property type="match status" value="1"/>
</dbReference>
<dbReference type="InterPro" id="IPR036396">
    <property type="entry name" value="Cyt_P450_sf"/>
</dbReference>
<dbReference type="InterPro" id="IPR017972">
    <property type="entry name" value="Cyt_P450_CS"/>
</dbReference>
<evidence type="ECO:0000256" key="7">
    <source>
        <dbReference type="ARBA" id="ARBA00023033"/>
    </source>
</evidence>
<keyword evidence="5 8" id="KW-0560">Oxidoreductase</keyword>
<sequence length="432" mass="47055">MARLGLGAGEFRPFSVRGVAVISDHSVAAAPSPVQIAVLESVAPHMRHNPYGSYETLRVAGPFVPGPHDTHLVTRHSEAQAIMQDPRWSHAEEPDLLHGDSDVELPGSFLWMEPPEHTRLRGLVSKAFTARTVSGMRDYAERLVGELLDKALAQGEVDLLDALAYPLPLSMICDLLGVPAEAHEHVRSMSTGIARGLDPDVLLSPEELAARTTAVNDFLEFFGDLVDQRRKAPRPDLITALVQAEDAGARLTRTELLGTLLILVVAGHETTVNLIGNGVLALIRNPEEFARLGAFPELSEPAVDEVLRYDAPVHLTTRTAHADITVSGRTFAEGEAVIVLLASANRDPLAFPDADRFDIARYARGSRAERHLSFGLGLHYCLGAPLARLEMSAALRAIAGRVRSMTLLEEPPYRPNVVVRGMSQLRVRLEPR</sequence>
<keyword evidence="7 8" id="KW-0503">Monooxygenase</keyword>
<dbReference type="Pfam" id="PF00067">
    <property type="entry name" value="p450"/>
    <property type="match status" value="2"/>
</dbReference>
<keyword evidence="10" id="KW-1185">Reference proteome</keyword>
<evidence type="ECO:0000256" key="2">
    <source>
        <dbReference type="ARBA" id="ARBA00010617"/>
    </source>
</evidence>
<evidence type="ECO:0000256" key="6">
    <source>
        <dbReference type="ARBA" id="ARBA00023004"/>
    </source>
</evidence>
<evidence type="ECO:0000256" key="1">
    <source>
        <dbReference type="ARBA" id="ARBA00001971"/>
    </source>
</evidence>
<dbReference type="InterPro" id="IPR001128">
    <property type="entry name" value="Cyt_P450"/>
</dbReference>
<dbReference type="FunFam" id="1.10.630.10:FF:000018">
    <property type="entry name" value="Cytochrome P450 monooxygenase"/>
    <property type="match status" value="1"/>
</dbReference>
<comment type="cofactor">
    <cofactor evidence="1">
        <name>heme</name>
        <dbReference type="ChEBI" id="CHEBI:30413"/>
    </cofactor>
</comment>
<dbReference type="GO" id="GO:0016705">
    <property type="term" value="F:oxidoreductase activity, acting on paired donors, with incorporation or reduction of molecular oxygen"/>
    <property type="evidence" value="ECO:0007669"/>
    <property type="project" value="InterPro"/>
</dbReference>
<dbReference type="GO" id="GO:0004497">
    <property type="term" value="F:monooxygenase activity"/>
    <property type="evidence" value="ECO:0007669"/>
    <property type="project" value="UniProtKB-KW"/>
</dbReference>
<keyword evidence="4 8" id="KW-0479">Metal-binding</keyword>
<dbReference type="PANTHER" id="PTHR46696">
    <property type="entry name" value="P450, PUTATIVE (EUROFUNG)-RELATED"/>
    <property type="match status" value="1"/>
</dbReference>
<keyword evidence="6 8" id="KW-0408">Iron</keyword>
<evidence type="ECO:0000313" key="9">
    <source>
        <dbReference type="EMBL" id="MBH0776532.1"/>
    </source>
</evidence>
<comment type="similarity">
    <text evidence="2 8">Belongs to the cytochrome P450 family.</text>
</comment>
<keyword evidence="3 8" id="KW-0349">Heme</keyword>
<dbReference type="InterPro" id="IPR002397">
    <property type="entry name" value="Cyt_P450_B"/>
</dbReference>
<dbReference type="SUPFAM" id="SSF48264">
    <property type="entry name" value="Cytochrome P450"/>
    <property type="match status" value="1"/>
</dbReference>
<reference evidence="9" key="1">
    <citation type="submission" date="2020-11" db="EMBL/GenBank/DDBJ databases">
        <title>Nocardia NEAU-351.nov., a novel actinomycete isolated from the cow dung.</title>
        <authorList>
            <person name="Zhang X."/>
        </authorList>
    </citation>
    <scope>NUCLEOTIDE SEQUENCE</scope>
    <source>
        <strain evidence="9">NEAU-351</strain>
    </source>
</reference>
<dbReference type="GO" id="GO:0020037">
    <property type="term" value="F:heme binding"/>
    <property type="evidence" value="ECO:0007669"/>
    <property type="project" value="InterPro"/>
</dbReference>
<dbReference type="PROSITE" id="PS00086">
    <property type="entry name" value="CYTOCHROME_P450"/>
    <property type="match status" value="1"/>
</dbReference>
<evidence type="ECO:0000256" key="3">
    <source>
        <dbReference type="ARBA" id="ARBA00022617"/>
    </source>
</evidence>
<dbReference type="PRINTS" id="PR00359">
    <property type="entry name" value="BP450"/>
</dbReference>
<dbReference type="Proteomes" id="UP000655751">
    <property type="component" value="Unassembled WGS sequence"/>
</dbReference>
<evidence type="ECO:0000256" key="5">
    <source>
        <dbReference type="ARBA" id="ARBA00023002"/>
    </source>
</evidence>
<protein>
    <submittedName>
        <fullName evidence="9">Cytochrome P450</fullName>
    </submittedName>
</protein>
<accession>A0A931I7U6</accession>
<dbReference type="GO" id="GO:0005506">
    <property type="term" value="F:iron ion binding"/>
    <property type="evidence" value="ECO:0007669"/>
    <property type="project" value="InterPro"/>
</dbReference>
<dbReference type="CDD" id="cd20625">
    <property type="entry name" value="CYP164-like"/>
    <property type="match status" value="1"/>
</dbReference>
<organism evidence="9 10">
    <name type="scientific">Nocardia bovistercoris</name>
    <dbReference type="NCBI Taxonomy" id="2785916"/>
    <lineage>
        <taxon>Bacteria</taxon>
        <taxon>Bacillati</taxon>
        <taxon>Actinomycetota</taxon>
        <taxon>Actinomycetes</taxon>
        <taxon>Mycobacteriales</taxon>
        <taxon>Nocardiaceae</taxon>
        <taxon>Nocardia</taxon>
    </lineage>
</organism>
<dbReference type="AlphaFoldDB" id="A0A931I7U6"/>
<dbReference type="EMBL" id="JADMLG010000003">
    <property type="protein sequence ID" value="MBH0776532.1"/>
    <property type="molecule type" value="Genomic_DNA"/>
</dbReference>
<name>A0A931I7U6_9NOCA</name>
<dbReference type="PANTHER" id="PTHR46696:SF1">
    <property type="entry name" value="CYTOCHROME P450 YJIB-RELATED"/>
    <property type="match status" value="1"/>
</dbReference>